<keyword evidence="3" id="KW-0067">ATP-binding</keyword>
<keyword evidence="2" id="KW-0547">Nucleotide-binding</keyword>
<name>A0A8J4CJK3_9CHLO</name>
<dbReference type="PANTHER" id="PTHR23073">
    <property type="entry name" value="26S PROTEASOME REGULATORY SUBUNIT"/>
    <property type="match status" value="1"/>
</dbReference>
<dbReference type="Pfam" id="PF00004">
    <property type="entry name" value="AAA"/>
    <property type="match status" value="2"/>
</dbReference>
<evidence type="ECO:0000256" key="4">
    <source>
        <dbReference type="SAM" id="MobiDB-lite"/>
    </source>
</evidence>
<dbReference type="OrthoDB" id="10042665at2759"/>
<gene>
    <name evidence="6" type="ORF">Vretifemale_9036</name>
</gene>
<evidence type="ECO:0000256" key="3">
    <source>
        <dbReference type="ARBA" id="ARBA00022840"/>
    </source>
</evidence>
<comment type="caution">
    <text evidence="6">The sequence shown here is derived from an EMBL/GenBank/DDBJ whole genome shotgun (WGS) entry which is preliminary data.</text>
</comment>
<dbReference type="Pfam" id="PF22977">
    <property type="entry name" value="WHD"/>
    <property type="match status" value="1"/>
</dbReference>
<dbReference type="InterPro" id="IPR054472">
    <property type="entry name" value="WHD"/>
</dbReference>
<feature type="region of interest" description="Disordered" evidence="4">
    <location>
        <begin position="110"/>
        <end position="188"/>
    </location>
</feature>
<dbReference type="InterPro" id="IPR003593">
    <property type="entry name" value="AAA+_ATPase"/>
</dbReference>
<dbReference type="CDD" id="cd19481">
    <property type="entry name" value="RecA-like_protease"/>
    <property type="match status" value="1"/>
</dbReference>
<comment type="similarity">
    <text evidence="1">Belongs to the AAA ATPase family.</text>
</comment>
<evidence type="ECO:0000256" key="1">
    <source>
        <dbReference type="ARBA" id="ARBA00006914"/>
    </source>
</evidence>
<dbReference type="GO" id="GO:0016887">
    <property type="term" value="F:ATP hydrolysis activity"/>
    <property type="evidence" value="ECO:0007669"/>
    <property type="project" value="InterPro"/>
</dbReference>
<dbReference type="Proteomes" id="UP000747110">
    <property type="component" value="Unassembled WGS sequence"/>
</dbReference>
<dbReference type="EMBL" id="BNCP01000016">
    <property type="protein sequence ID" value="GIL79871.1"/>
    <property type="molecule type" value="Genomic_DNA"/>
</dbReference>
<dbReference type="SMART" id="SM00382">
    <property type="entry name" value="AAA"/>
    <property type="match status" value="2"/>
</dbReference>
<feature type="region of interest" description="Disordered" evidence="4">
    <location>
        <begin position="501"/>
        <end position="521"/>
    </location>
</feature>
<dbReference type="SUPFAM" id="SSF52540">
    <property type="entry name" value="P-loop containing nucleoside triphosphate hydrolases"/>
    <property type="match status" value="2"/>
</dbReference>
<feature type="compositionally biased region" description="Low complexity" evidence="4">
    <location>
        <begin position="160"/>
        <end position="188"/>
    </location>
</feature>
<feature type="domain" description="AAA+ ATPase" evidence="5">
    <location>
        <begin position="1081"/>
        <end position="1214"/>
    </location>
</feature>
<dbReference type="InterPro" id="IPR050221">
    <property type="entry name" value="26S_Proteasome_ATPase"/>
</dbReference>
<dbReference type="Gene3D" id="3.40.50.300">
    <property type="entry name" value="P-loop containing nucleotide triphosphate hydrolases"/>
    <property type="match status" value="2"/>
</dbReference>
<keyword evidence="7" id="KW-1185">Reference proteome</keyword>
<feature type="compositionally biased region" description="Low complexity" evidence="4">
    <location>
        <begin position="470"/>
        <end position="485"/>
    </location>
</feature>
<dbReference type="GO" id="GO:0005524">
    <property type="term" value="F:ATP binding"/>
    <property type="evidence" value="ECO:0007669"/>
    <property type="project" value="UniProtKB-KW"/>
</dbReference>
<sequence length="1308" mass="139666">MAEPTVEPDAKQVELLLRSALALFSQDNTRYTLRASVAAVLETMLSYCSDGDAGAKRAAQEYGDKIAFKEGEAMYVLALQRYACQRILEGMSYKAQPRIAGADAITTGPPDYAAAQDPAPGAGVTPAGRAAPVVASEHGQSGSTAELAPKPNTGAPPADPAAAATDSGAGAASAAGPAPGSDPPAASAVPGSTGLYVHDTLAAVSAALRAAEAYVQWRNAAVKAADRLASRLDRLVEVLELNAKEGAMLRFVLFSQASHEEVTASLLADGRPSSRPLHPSPLLFVGMTTQEYLAFMASDRRHIREGLLPDCSKALLTGNDALSPWGGAGNRFSALILGGEIVKALIGERLSQEELLKIDKTALMEVLAAEPEFAKEGHPFHLAGGGVVTSDGDGGPTGRPAGEGDEGGDPLALVGKAIRGAGTSDLYELIKAEVQRDTSTIRGPRGLGALFNDVAAAAAAERASKRSRAEMPPSDAAAAAATTTAAPVDEAATAATAIPDTAAEGADGDEVTAAGNGEGGVTTMEEGAAAAAGSTYSLAQDTGARGKSKGELRPYTSDLEYLESCFKLLMTELLCGKHRRVLANSEEGNDAHGLAPPLDDYDEYYMPHRGNTRARASQQVRELEGRERLERSRIEARLRLTAAQRQADGQPPWRPRLERLAEARSLAPFEKKVLLLLVGCRVSPSVSRTLQNCVATGCFNGGLMTVGNLLLAFYPDDLKEQINARRYFYKSGRLIQDGILTLNGTDFSKDIMDQGVDLDRRMLDFLVGLDTEFSDMVDGSHLYYPSYVRLEDVVLPAEQKQLIVETVENFSRFKKTRTALGMDTGPGGGLVLLFHGASGVGKTMMANAVAHHVGKKVLLINFPSLGQNKAGEVVRFIFREAKIHDALLFFDECESIFEDRDRGSHAVNMLLTEIERYDGITIMATNRPHDIDEAMHRRITMAFEFRRPDHLQRLEIWKKQLPPACNLEPDVNLPALALKYELSGGYIKNAVQAALSKATSRCQDGEPVALDHADLLAGAALQLRGALRLKDQDRQRVPRRGLEEVLLQTSLKEQLEKIVQHEKARAVLVGQWGFGAGGDLSGTTCLFYGPPGTGKTLAAEAVGYETGRPLKVVNCAGLVSKWVGDTPKNIDALFADARALDAVLVFDEAEGLFGTRPTEMGSASDRYAAMDVGVLLYHLETHPGIVVLITNQPSAIDKAFHRRIRFMLNFQMPDAALRAKLWRTAVPQQTPLAGDVDWSALGDRYELSGGAIRNAVIRAATRAALRMTAGADTSSGGAVSMADLTAEAAEEANRGEGAIRQQVRAMYL</sequence>
<proteinExistence type="inferred from homology"/>
<dbReference type="InterPro" id="IPR027417">
    <property type="entry name" value="P-loop_NTPase"/>
</dbReference>
<protein>
    <recommendedName>
        <fullName evidence="5">AAA+ ATPase domain-containing protein</fullName>
    </recommendedName>
</protein>
<feature type="region of interest" description="Disordered" evidence="4">
    <location>
        <begin position="463"/>
        <end position="485"/>
    </location>
</feature>
<organism evidence="6 7">
    <name type="scientific">Volvox reticuliferus</name>
    <dbReference type="NCBI Taxonomy" id="1737510"/>
    <lineage>
        <taxon>Eukaryota</taxon>
        <taxon>Viridiplantae</taxon>
        <taxon>Chlorophyta</taxon>
        <taxon>core chlorophytes</taxon>
        <taxon>Chlorophyceae</taxon>
        <taxon>CS clade</taxon>
        <taxon>Chlamydomonadales</taxon>
        <taxon>Volvocaceae</taxon>
        <taxon>Volvox</taxon>
    </lineage>
</organism>
<evidence type="ECO:0000313" key="7">
    <source>
        <dbReference type="Proteomes" id="UP000747110"/>
    </source>
</evidence>
<reference evidence="6" key="1">
    <citation type="journal article" date="2021" name="Proc. Natl. Acad. Sci. U.S.A.">
        <title>Three genomes in the algal genus Volvox reveal the fate of a haploid sex-determining region after a transition to homothallism.</title>
        <authorList>
            <person name="Yamamoto K."/>
            <person name="Hamaji T."/>
            <person name="Kawai-Toyooka H."/>
            <person name="Matsuzaki R."/>
            <person name="Takahashi F."/>
            <person name="Nishimura Y."/>
            <person name="Kawachi M."/>
            <person name="Noguchi H."/>
            <person name="Minakuchi Y."/>
            <person name="Umen J.G."/>
            <person name="Toyoda A."/>
            <person name="Nozaki H."/>
        </authorList>
    </citation>
    <scope>NUCLEOTIDE SEQUENCE</scope>
    <source>
        <strain evidence="6">NIES-3786</strain>
    </source>
</reference>
<evidence type="ECO:0000313" key="6">
    <source>
        <dbReference type="EMBL" id="GIL79871.1"/>
    </source>
</evidence>
<evidence type="ECO:0000259" key="5">
    <source>
        <dbReference type="SMART" id="SM00382"/>
    </source>
</evidence>
<feature type="domain" description="AAA+ ATPase" evidence="5">
    <location>
        <begin position="828"/>
        <end position="949"/>
    </location>
</feature>
<accession>A0A8J4CJK3</accession>
<dbReference type="InterPro" id="IPR003959">
    <property type="entry name" value="ATPase_AAA_core"/>
</dbReference>
<feature type="compositionally biased region" description="Low complexity" evidence="4">
    <location>
        <begin position="110"/>
        <end position="123"/>
    </location>
</feature>
<evidence type="ECO:0000256" key="2">
    <source>
        <dbReference type="ARBA" id="ARBA00022741"/>
    </source>
</evidence>